<sequence>MSRLFVSLRVVFASAAYAASIKATKFSQFALPTHSFISVFPPSVGLDDVIFDAKVCTTTDVICLLLNTGHISQASPSSSAQKQRTTKRMDQNRLGDSAWVDTLAWLDRAEVGMKLALVNDRFNTLVDRQFMQRQWRFGEFHICEREGARRGGAEIMTSEDGINFITLPLPTTPMPCSVVGFQTLSIWYINADVINFLRRIRRLLAEDIALEFSTRHTEFRSWQVIARHVWPLLRDGISTLVCLRKCDLAMLRKHVSPTVLFDCPDLHRIHTQMVPECPSDAADAENTDPTCRELYTWIHSPRDYRQAPISVKLIKWRQTKWDEFTNNLYRSFAEAVVPVQFMVLSTLPFRFNHVAELANEITQERLTLTSRIRVDAAGAVQTIVMVLRSSVEFDDAQMQAWLSNAKINAAFHDNLVHIGFNDNEIGELPSPSADAESASRTRTNRSA</sequence>
<evidence type="ECO:0000313" key="3">
    <source>
        <dbReference type="EMBL" id="KAL3079739.1"/>
    </source>
</evidence>
<comment type="caution">
    <text evidence="3">The sequence shown here is derived from an EMBL/GenBank/DDBJ whole genome shotgun (WGS) entry which is preliminary data.</text>
</comment>
<feature type="region of interest" description="Disordered" evidence="1">
    <location>
        <begin position="427"/>
        <end position="447"/>
    </location>
</feature>
<name>A0ABD2IHV9_HETSC</name>
<evidence type="ECO:0000256" key="2">
    <source>
        <dbReference type="SAM" id="SignalP"/>
    </source>
</evidence>
<proteinExistence type="predicted"/>
<gene>
    <name evidence="3" type="ORF">niasHS_014021</name>
</gene>
<dbReference type="EMBL" id="JBICCN010000300">
    <property type="protein sequence ID" value="KAL3079739.1"/>
    <property type="molecule type" value="Genomic_DNA"/>
</dbReference>
<keyword evidence="2" id="KW-0732">Signal</keyword>
<protein>
    <submittedName>
        <fullName evidence="3">Uncharacterized protein</fullName>
    </submittedName>
</protein>
<evidence type="ECO:0000313" key="4">
    <source>
        <dbReference type="Proteomes" id="UP001620645"/>
    </source>
</evidence>
<keyword evidence="4" id="KW-1185">Reference proteome</keyword>
<organism evidence="3 4">
    <name type="scientific">Heterodera schachtii</name>
    <name type="common">Sugarbeet cyst nematode worm</name>
    <name type="synonym">Tylenchus schachtii</name>
    <dbReference type="NCBI Taxonomy" id="97005"/>
    <lineage>
        <taxon>Eukaryota</taxon>
        <taxon>Metazoa</taxon>
        <taxon>Ecdysozoa</taxon>
        <taxon>Nematoda</taxon>
        <taxon>Chromadorea</taxon>
        <taxon>Rhabditida</taxon>
        <taxon>Tylenchina</taxon>
        <taxon>Tylenchomorpha</taxon>
        <taxon>Tylenchoidea</taxon>
        <taxon>Heteroderidae</taxon>
        <taxon>Heteroderinae</taxon>
        <taxon>Heterodera</taxon>
    </lineage>
</organism>
<accession>A0ABD2IHV9</accession>
<reference evidence="3 4" key="1">
    <citation type="submission" date="2024-10" db="EMBL/GenBank/DDBJ databases">
        <authorList>
            <person name="Kim D."/>
        </authorList>
    </citation>
    <scope>NUCLEOTIDE SEQUENCE [LARGE SCALE GENOMIC DNA]</scope>
    <source>
        <strain evidence="3">Taebaek</strain>
    </source>
</reference>
<feature type="compositionally biased region" description="Polar residues" evidence="1">
    <location>
        <begin position="438"/>
        <end position="447"/>
    </location>
</feature>
<feature type="chain" id="PRO_5044787792" evidence="2">
    <location>
        <begin position="19"/>
        <end position="447"/>
    </location>
</feature>
<dbReference type="Proteomes" id="UP001620645">
    <property type="component" value="Unassembled WGS sequence"/>
</dbReference>
<evidence type="ECO:0000256" key="1">
    <source>
        <dbReference type="SAM" id="MobiDB-lite"/>
    </source>
</evidence>
<feature type="signal peptide" evidence="2">
    <location>
        <begin position="1"/>
        <end position="18"/>
    </location>
</feature>
<dbReference type="AlphaFoldDB" id="A0ABD2IHV9"/>